<evidence type="ECO:0000313" key="3">
    <source>
        <dbReference type="Proteomes" id="UP000014629"/>
    </source>
</evidence>
<sequence>MTPATAPEAERPPRPRADRATSGSPRRHRLPPCQTRSLRRTTRVRGGATHTR</sequence>
<organism evidence="2 3">
    <name type="scientific">Streptomyces aurantiacus JA 4570</name>
    <dbReference type="NCBI Taxonomy" id="1286094"/>
    <lineage>
        <taxon>Bacteria</taxon>
        <taxon>Bacillati</taxon>
        <taxon>Actinomycetota</taxon>
        <taxon>Actinomycetes</taxon>
        <taxon>Kitasatosporales</taxon>
        <taxon>Streptomycetaceae</taxon>
        <taxon>Streptomyces</taxon>
        <taxon>Streptomyces aurantiacus group</taxon>
    </lineage>
</organism>
<feature type="compositionally biased region" description="Basic and acidic residues" evidence="1">
    <location>
        <begin position="8"/>
        <end position="19"/>
    </location>
</feature>
<dbReference type="PATRIC" id="fig|1286094.4.peg.1726"/>
<reference evidence="2 3" key="1">
    <citation type="submission" date="2013-02" db="EMBL/GenBank/DDBJ databases">
        <title>Draft Genome Sequence of Streptomyces aurantiacus, Which Produces Setomimycin.</title>
        <authorList>
            <person name="Gruening B.A."/>
            <person name="Praeg A."/>
            <person name="Erxleben A."/>
            <person name="Guenther S."/>
            <person name="Mueller M."/>
        </authorList>
    </citation>
    <scope>NUCLEOTIDE SEQUENCE [LARGE SCALE GENOMIC DNA]</scope>
    <source>
        <strain evidence="2 3">JA 4570</strain>
    </source>
</reference>
<protein>
    <submittedName>
        <fullName evidence="2">Uncharacterized protein</fullName>
    </submittedName>
</protein>
<evidence type="ECO:0000256" key="1">
    <source>
        <dbReference type="SAM" id="MobiDB-lite"/>
    </source>
</evidence>
<name>S3ZQP8_9ACTN</name>
<gene>
    <name evidence="2" type="ORF">STRAU_1747</name>
</gene>
<dbReference type="Proteomes" id="UP000014629">
    <property type="component" value="Unassembled WGS sequence"/>
</dbReference>
<evidence type="ECO:0000313" key="2">
    <source>
        <dbReference type="EMBL" id="EPH45119.1"/>
    </source>
</evidence>
<feature type="region of interest" description="Disordered" evidence="1">
    <location>
        <begin position="1"/>
        <end position="52"/>
    </location>
</feature>
<accession>S3ZQP8</accession>
<comment type="caution">
    <text evidence="2">The sequence shown here is derived from an EMBL/GenBank/DDBJ whole genome shotgun (WGS) entry which is preliminary data.</text>
</comment>
<dbReference type="AlphaFoldDB" id="S3ZQP8"/>
<dbReference type="EMBL" id="AOPZ01000067">
    <property type="protein sequence ID" value="EPH45119.1"/>
    <property type="molecule type" value="Genomic_DNA"/>
</dbReference>
<proteinExistence type="predicted"/>
<keyword evidence="3" id="KW-1185">Reference proteome</keyword>